<proteinExistence type="predicted"/>
<comment type="caution">
    <text evidence="1">The sequence shown here is derived from an EMBL/GenBank/DDBJ whole genome shotgun (WGS) entry which is preliminary data.</text>
</comment>
<sequence>MDFFGRPKADQQANKGKGATTIDGKPEGKPEDQLTPWVEKYRPKNINDVTAQDEVVQVLRKSLETKNLPHLLFYGPPGTGKTSTILALTRDMYGAEAMKTRVLELNASDERGISVVREKIKTFARSVVSQADPRYPSPPYKIIILDEADSMTTDAQAALRRIMEKYTRITRFCLVCNYVSRIIEPLASRCTKFRFKSLPRELAVQRVQMVAELEGVRCAEGAVAALVDCAEGDLRRAMMSLQSAARMIMNSGGELDARMVMELVGVIPEDIVVRLRAAWGGSAAGSAKAVQVLVDELVYSGFPASRVLSQLHDLTMVDQQLGSLQKAKIAMVMASVDKALCDGADEQLQLMDMMMQASAIVAQQA</sequence>
<name>A0ACC1IBI9_9FUNG</name>
<gene>
    <name evidence="1" type="primary">RFC2_1</name>
    <name evidence="1" type="ORF">LPJ66_006700</name>
</gene>
<accession>A0ACC1IBI9</accession>
<protein>
    <submittedName>
        <fullName evidence="1">Subunit of heteropentameric Replication factor C (RF-C)</fullName>
    </submittedName>
</protein>
<keyword evidence="2" id="KW-1185">Reference proteome</keyword>
<dbReference type="EMBL" id="JANBPG010001094">
    <property type="protein sequence ID" value="KAJ1891828.1"/>
    <property type="molecule type" value="Genomic_DNA"/>
</dbReference>
<organism evidence="1 2">
    <name type="scientific">Kickxella alabastrina</name>
    <dbReference type="NCBI Taxonomy" id="61397"/>
    <lineage>
        <taxon>Eukaryota</taxon>
        <taxon>Fungi</taxon>
        <taxon>Fungi incertae sedis</taxon>
        <taxon>Zoopagomycota</taxon>
        <taxon>Kickxellomycotina</taxon>
        <taxon>Kickxellomycetes</taxon>
        <taxon>Kickxellales</taxon>
        <taxon>Kickxellaceae</taxon>
        <taxon>Kickxella</taxon>
    </lineage>
</organism>
<evidence type="ECO:0000313" key="1">
    <source>
        <dbReference type="EMBL" id="KAJ1891828.1"/>
    </source>
</evidence>
<reference evidence="1" key="1">
    <citation type="submission" date="2022-07" db="EMBL/GenBank/DDBJ databases">
        <title>Phylogenomic reconstructions and comparative analyses of Kickxellomycotina fungi.</title>
        <authorList>
            <person name="Reynolds N.K."/>
            <person name="Stajich J.E."/>
            <person name="Barry K."/>
            <person name="Grigoriev I.V."/>
            <person name="Crous P."/>
            <person name="Smith M.E."/>
        </authorList>
    </citation>
    <scope>NUCLEOTIDE SEQUENCE</scope>
    <source>
        <strain evidence="1">Benny 63K</strain>
    </source>
</reference>
<evidence type="ECO:0000313" key="2">
    <source>
        <dbReference type="Proteomes" id="UP001150581"/>
    </source>
</evidence>
<dbReference type="Proteomes" id="UP001150581">
    <property type="component" value="Unassembled WGS sequence"/>
</dbReference>